<keyword evidence="2" id="KW-0812">Transmembrane</keyword>
<feature type="transmembrane region" description="Helical" evidence="2">
    <location>
        <begin position="437"/>
        <end position="456"/>
    </location>
</feature>
<name>A0A2M7BZ86_9BACT</name>
<dbReference type="InterPro" id="IPR006597">
    <property type="entry name" value="Sel1-like"/>
</dbReference>
<dbReference type="PANTHER" id="PTHR12558:SF13">
    <property type="entry name" value="CELL DIVISION CYCLE PROTEIN 27 HOMOLOG"/>
    <property type="match status" value="1"/>
</dbReference>
<evidence type="ECO:0000256" key="1">
    <source>
        <dbReference type="PROSITE-ProRule" id="PRU00339"/>
    </source>
</evidence>
<dbReference type="InterPro" id="IPR011990">
    <property type="entry name" value="TPR-like_helical_dom_sf"/>
</dbReference>
<feature type="transmembrane region" description="Helical" evidence="2">
    <location>
        <begin position="193"/>
        <end position="219"/>
    </location>
</feature>
<sequence length="773" mass="87964">MFQKIIKFSICALVFLMPLFFLPFSFEAFEFNKGYLLFFLVTIGLLAWLAKMIFKDKRVSFRRTPLDLFVLGYLAVMILNVIFSQDRITSLLGLYGRFWPSLVGTLSLGGFYFLLTNNVSPLINADKKPINADKKIGINQPESVSISGLIKAFFWSSSLVVLMTYFSLFGFWAKISNYLASINSKLVLPQVMLFQGFNAIGNSIEALTVFLAVVAVFLVTLLAFKGLKGIAIYVLLFAILGLLLIVDFWPAWLIISLTLLLFLVFSFKKRIFREDVNRLSLPIFLLLISLIFFFFNPLQNLLPQDSVIGNLPIEILPSQKVSWSIGWEGLKENPFLGAGLGNFSYLFSKFKPQTFLETPFWQIRFDRPINHMAEILGTTGVIGILSYLLLIGMFLLVSWIAINSKSQALVPNFQFPVLLAFLALLAGQFFYYQNTVLAFSFWLFLGLGTISWGGAVKGKSFGFRDFPELGLVFTIIFWVVLFGFLFSYFIMGKFYLADVYYRQYLINPTKWELSLEGNSPLEKATRIADSRTVYHIVLARGYLQKLSEEAVKPQPDNQVLANMVALAVREGKRAVELSPNMVSAQETLGFVYRDIRGIAEGATDWGIKVFEKAIGLEPKNPILLTELAKLYIVNNNLEKAKELFNRALEMRSDYAEAAISLSILEESEGKTEEAIKRLENLINENPYSVEAHFQLGRLYYNQNEHDKAIQQFQIAIQLFPNHSNSLYSLGLVYERKGDKEKALEFFRKVLELNPESGEVKDKIRELLKEESEE</sequence>
<dbReference type="AlphaFoldDB" id="A0A2M7BZ86"/>
<dbReference type="InterPro" id="IPR019734">
    <property type="entry name" value="TPR_rpt"/>
</dbReference>
<gene>
    <name evidence="3" type="ORF">COS44_01020</name>
</gene>
<feature type="transmembrane region" description="Helical" evidence="2">
    <location>
        <begin position="468"/>
        <end position="491"/>
    </location>
</feature>
<feature type="repeat" description="TPR" evidence="1">
    <location>
        <begin position="621"/>
        <end position="654"/>
    </location>
</feature>
<dbReference type="PANTHER" id="PTHR12558">
    <property type="entry name" value="CELL DIVISION CYCLE 16,23,27"/>
    <property type="match status" value="1"/>
</dbReference>
<accession>A0A2M7BZ86</accession>
<dbReference type="PROSITE" id="PS50005">
    <property type="entry name" value="TPR"/>
    <property type="match status" value="3"/>
</dbReference>
<dbReference type="SMART" id="SM00671">
    <property type="entry name" value="SEL1"/>
    <property type="match status" value="3"/>
</dbReference>
<feature type="repeat" description="TPR" evidence="1">
    <location>
        <begin position="689"/>
        <end position="722"/>
    </location>
</feature>
<feature type="transmembrane region" description="Helical" evidence="2">
    <location>
        <begin position="279"/>
        <end position="298"/>
    </location>
</feature>
<feature type="transmembrane region" description="Helical" evidence="2">
    <location>
        <begin position="152"/>
        <end position="173"/>
    </location>
</feature>
<organism evidence="3 4">
    <name type="scientific">bacterium (Candidatus Gribaldobacteria) CG03_land_8_20_14_0_80_36_40</name>
    <dbReference type="NCBI Taxonomy" id="2014271"/>
    <lineage>
        <taxon>Bacteria</taxon>
        <taxon>Candidatus Gribaldobacteria</taxon>
    </lineage>
</organism>
<evidence type="ECO:0000313" key="4">
    <source>
        <dbReference type="Proteomes" id="UP000228816"/>
    </source>
</evidence>
<feature type="transmembrane region" description="Helical" evidence="2">
    <location>
        <begin position="375"/>
        <end position="401"/>
    </location>
</feature>
<comment type="caution">
    <text evidence="3">The sequence shown here is derived from an EMBL/GenBank/DDBJ whole genome shotgun (WGS) entry which is preliminary data.</text>
</comment>
<keyword evidence="2" id="KW-1133">Transmembrane helix</keyword>
<dbReference type="Gene3D" id="1.25.40.10">
    <property type="entry name" value="Tetratricopeptide repeat domain"/>
    <property type="match status" value="2"/>
</dbReference>
<keyword evidence="2" id="KW-0472">Membrane</keyword>
<dbReference type="PROSITE" id="PS50293">
    <property type="entry name" value="TPR_REGION"/>
    <property type="match status" value="2"/>
</dbReference>
<feature type="transmembrane region" description="Helical" evidence="2">
    <location>
        <begin position="413"/>
        <end position="431"/>
    </location>
</feature>
<feature type="transmembrane region" description="Helical" evidence="2">
    <location>
        <begin position="97"/>
        <end position="115"/>
    </location>
</feature>
<feature type="transmembrane region" description="Helical" evidence="2">
    <location>
        <begin position="66"/>
        <end position="85"/>
    </location>
</feature>
<reference evidence="4" key="1">
    <citation type="submission" date="2017-09" db="EMBL/GenBank/DDBJ databases">
        <title>Depth-based differentiation of microbial function through sediment-hosted aquifers and enrichment of novel symbionts in the deep terrestrial subsurface.</title>
        <authorList>
            <person name="Probst A.J."/>
            <person name="Ladd B."/>
            <person name="Jarett J.K."/>
            <person name="Geller-Mcgrath D.E."/>
            <person name="Sieber C.M.K."/>
            <person name="Emerson J.B."/>
            <person name="Anantharaman K."/>
            <person name="Thomas B.C."/>
            <person name="Malmstrom R."/>
            <person name="Stieglmeier M."/>
            <person name="Klingl A."/>
            <person name="Woyke T."/>
            <person name="Ryan C.M."/>
            <person name="Banfield J.F."/>
        </authorList>
    </citation>
    <scope>NUCLEOTIDE SEQUENCE [LARGE SCALE GENOMIC DNA]</scope>
</reference>
<dbReference type="EMBL" id="PEUS01000022">
    <property type="protein sequence ID" value="PIV14061.1"/>
    <property type="molecule type" value="Genomic_DNA"/>
</dbReference>
<dbReference type="Pfam" id="PF14559">
    <property type="entry name" value="TPR_19"/>
    <property type="match status" value="1"/>
</dbReference>
<feature type="transmembrane region" description="Helical" evidence="2">
    <location>
        <begin position="226"/>
        <end position="245"/>
    </location>
</feature>
<dbReference type="SUPFAM" id="SSF48452">
    <property type="entry name" value="TPR-like"/>
    <property type="match status" value="1"/>
</dbReference>
<feature type="transmembrane region" description="Helical" evidence="2">
    <location>
        <begin position="35"/>
        <end position="54"/>
    </location>
</feature>
<evidence type="ECO:0000313" key="3">
    <source>
        <dbReference type="EMBL" id="PIV14061.1"/>
    </source>
</evidence>
<protein>
    <submittedName>
        <fullName evidence="3">Uncharacterized protein</fullName>
    </submittedName>
</protein>
<proteinExistence type="predicted"/>
<dbReference type="Proteomes" id="UP000228816">
    <property type="component" value="Unassembled WGS sequence"/>
</dbReference>
<dbReference type="Pfam" id="PF13432">
    <property type="entry name" value="TPR_16"/>
    <property type="match status" value="1"/>
</dbReference>
<dbReference type="SMART" id="SM00028">
    <property type="entry name" value="TPR"/>
    <property type="match status" value="4"/>
</dbReference>
<feature type="transmembrane region" description="Helical" evidence="2">
    <location>
        <begin position="251"/>
        <end position="267"/>
    </location>
</feature>
<feature type="repeat" description="TPR" evidence="1">
    <location>
        <begin position="723"/>
        <end position="756"/>
    </location>
</feature>
<keyword evidence="1" id="KW-0802">TPR repeat</keyword>
<evidence type="ECO:0000256" key="2">
    <source>
        <dbReference type="SAM" id="Phobius"/>
    </source>
</evidence>